<reference evidence="1" key="1">
    <citation type="submission" date="2022-11" db="EMBL/GenBank/DDBJ databases">
        <title>Genomic repertoires linked with pathogenic potency of arthritogenic Prevotella copri isolated from the gut of rheumatoid arthritis patients.</title>
        <authorList>
            <person name="Nii T."/>
            <person name="Maeda Y."/>
            <person name="Motooka D."/>
            <person name="Naito M."/>
            <person name="Matsumoto Y."/>
            <person name="Ogawa T."/>
            <person name="Oguro-Igashira E."/>
            <person name="Kishikawa T."/>
            <person name="Yamashita M."/>
            <person name="Koizumi S."/>
            <person name="Kurakawa T."/>
            <person name="Okumura R."/>
            <person name="Kayama H."/>
            <person name="Murakami M."/>
            <person name="Sakaguchi T."/>
            <person name="Das B."/>
            <person name="Nakamura S."/>
            <person name="Okada Y."/>
            <person name="Kumanogoh A."/>
            <person name="Takeda K."/>
        </authorList>
    </citation>
    <scope>NUCLEOTIDE SEQUENCE</scope>
    <source>
        <strain evidence="1">RA-N001-16</strain>
    </source>
</reference>
<dbReference type="EMBL" id="JAPDUM010000001">
    <property type="protein sequence ID" value="MCW4164802.1"/>
    <property type="molecule type" value="Genomic_DNA"/>
</dbReference>
<accession>A0AAW5V1F4</accession>
<dbReference type="Proteomes" id="UP001209476">
    <property type="component" value="Unassembled WGS sequence"/>
</dbReference>
<name>A0AAW5V1F4_9BACT</name>
<protein>
    <submittedName>
        <fullName evidence="1">Uncharacterized protein</fullName>
    </submittedName>
</protein>
<gene>
    <name evidence="1" type="ORF">ONS98_06130</name>
</gene>
<dbReference type="AlphaFoldDB" id="A0AAW5V1F4"/>
<dbReference type="RefSeq" id="WP_264911251.1">
    <property type="nucleotide sequence ID" value="NZ_JAPDUL010000001.1"/>
</dbReference>
<sequence length="353" mass="41194">MKDYDLDLIQVLWVEDDPMVIEQYPLKAENFGLQLVAFPCWDEAKAALENDFDRWAAIILDAKCKYHRGSEDNAVVFLREALKDIAIICEKRGRVIPWYVLTGGDTEEISDSINDDRMKWDADWTNSIQRKYYSKNVDNEFLYQRIKAHARKSPRLQIQQMYEDVFDAIEELDLNVDAEVYLEDLLLEIHFPKLDNKDYNDKYKKVRQIVEYIFRSMMQKGLLPPQCKINLTSSNRILSGQNIMEGKGNDAVVIVEVEKAVLPKIIQDNIIHMIHTAGSDVHTEEGADTNSKHITEYLKDVGNTSYLLKSYALQLCDVILWYKNYIDKHNDEEINALNWTIKDTAKFKKHFNL</sequence>
<comment type="caution">
    <text evidence="1">The sequence shown here is derived from an EMBL/GenBank/DDBJ whole genome shotgun (WGS) entry which is preliminary data.</text>
</comment>
<organism evidence="1 2">
    <name type="scientific">Segatella copri</name>
    <dbReference type="NCBI Taxonomy" id="165179"/>
    <lineage>
        <taxon>Bacteria</taxon>
        <taxon>Pseudomonadati</taxon>
        <taxon>Bacteroidota</taxon>
        <taxon>Bacteroidia</taxon>
        <taxon>Bacteroidales</taxon>
        <taxon>Prevotellaceae</taxon>
        <taxon>Segatella</taxon>
    </lineage>
</organism>
<proteinExistence type="predicted"/>
<evidence type="ECO:0000313" key="2">
    <source>
        <dbReference type="Proteomes" id="UP001209476"/>
    </source>
</evidence>
<evidence type="ECO:0000313" key="1">
    <source>
        <dbReference type="EMBL" id="MCW4164802.1"/>
    </source>
</evidence>